<dbReference type="OrthoDB" id="6354873at2759"/>
<dbReference type="Pfam" id="PF04116">
    <property type="entry name" value="FA_hydroxylase"/>
    <property type="match status" value="1"/>
</dbReference>
<evidence type="ECO:0000259" key="6">
    <source>
        <dbReference type="Pfam" id="PF04116"/>
    </source>
</evidence>
<dbReference type="Proteomes" id="UP000095728">
    <property type="component" value="Unassembled WGS sequence"/>
</dbReference>
<sequence>MDLVLEFCDSFGFDKLYSKVFPASMAENFSPEWQSRLGLNCGNIFNSTLLQMTGNIYKTDRSQWTVNPEIYGHVPYLFNMSPQTFETMLPRYNILRQILSLFVVTTIFGWALYLICATFSYVFIFDKAVFNHPRYLKNQMSLEIKLAMSAIPGMVLLTIPWFIMELHGYSCLYMEIDYKNHGIKNFIMEYVYFILFTDCGIYLAHRWLHWPKVYKALHKPHHKWLVTTPYASHAFHPVDGYFQSLAYHVYPMLFPLHKVSYLILFTFVNFWTVMIHDGEYLANDPVVNGAACHTVHHLYFNYNYGQFTTLWDRLGGSYREPDQELFDKSLKKSTKTWDEQIMKMEEIKKVVEGDEDDRVYGTEEKYLKKLN</sequence>
<dbReference type="GO" id="GO:0016491">
    <property type="term" value="F:oxidoreductase activity"/>
    <property type="evidence" value="ECO:0007669"/>
    <property type="project" value="InterPro"/>
</dbReference>
<evidence type="ECO:0000256" key="2">
    <source>
        <dbReference type="ARBA" id="ARBA00022692"/>
    </source>
</evidence>
<feature type="domain" description="Fatty acid hydroxylase" evidence="6">
    <location>
        <begin position="191"/>
        <end position="316"/>
    </location>
</feature>
<dbReference type="PANTHER" id="PTHR11863">
    <property type="entry name" value="STEROL DESATURASE"/>
    <property type="match status" value="1"/>
</dbReference>
<feature type="transmembrane region" description="Helical" evidence="5">
    <location>
        <begin position="98"/>
        <end position="124"/>
    </location>
</feature>
<evidence type="ECO:0000256" key="1">
    <source>
        <dbReference type="ARBA" id="ARBA00004370"/>
    </source>
</evidence>
<evidence type="ECO:0000313" key="7">
    <source>
        <dbReference type="EMBL" id="OEJ85505.1"/>
    </source>
</evidence>
<proteinExistence type="predicted"/>
<comment type="subcellular location">
    <subcellularLocation>
        <location evidence="1">Membrane</location>
    </subcellularLocation>
</comment>
<evidence type="ECO:0000256" key="3">
    <source>
        <dbReference type="ARBA" id="ARBA00022989"/>
    </source>
</evidence>
<dbReference type="EMBL" id="LPNM01000007">
    <property type="protein sequence ID" value="OEJ85505.1"/>
    <property type="molecule type" value="Genomic_DNA"/>
</dbReference>
<dbReference type="InterPro" id="IPR050307">
    <property type="entry name" value="Sterol_Desaturase_Related"/>
</dbReference>
<dbReference type="GO" id="GO:0005506">
    <property type="term" value="F:iron ion binding"/>
    <property type="evidence" value="ECO:0007669"/>
    <property type="project" value="InterPro"/>
</dbReference>
<dbReference type="GO" id="GO:0016020">
    <property type="term" value="C:membrane"/>
    <property type="evidence" value="ECO:0007669"/>
    <property type="project" value="UniProtKB-SubCell"/>
</dbReference>
<dbReference type="InParanoid" id="A0A1E5RF34"/>
<reference evidence="8" key="1">
    <citation type="journal article" date="2016" name="Genome Announc.">
        <title>Genome sequences of three species of Hanseniaspora isolated from spontaneous wine fermentations.</title>
        <authorList>
            <person name="Sternes P.R."/>
            <person name="Lee D."/>
            <person name="Kutyna D.R."/>
            <person name="Borneman A.R."/>
        </authorList>
    </citation>
    <scope>NUCLEOTIDE SEQUENCE [LARGE SCALE GENOMIC DNA]</scope>
    <source>
        <strain evidence="8">AWRI3579</strain>
    </source>
</reference>
<dbReference type="FunCoup" id="A0A1E5RF34">
    <property type="interactions" value="192"/>
</dbReference>
<gene>
    <name evidence="7" type="ORF">AWRI3579_g2399</name>
</gene>
<name>A0A1E5RF34_9ASCO</name>
<dbReference type="InterPro" id="IPR006694">
    <property type="entry name" value="Fatty_acid_hydroxylase"/>
</dbReference>
<feature type="transmembrane region" description="Helical" evidence="5">
    <location>
        <begin position="185"/>
        <end position="204"/>
    </location>
</feature>
<dbReference type="AlphaFoldDB" id="A0A1E5RF34"/>
<keyword evidence="8" id="KW-1185">Reference proteome</keyword>
<evidence type="ECO:0000256" key="5">
    <source>
        <dbReference type="SAM" id="Phobius"/>
    </source>
</evidence>
<dbReference type="STRING" id="56408.A0A1E5RF34"/>
<feature type="transmembrane region" description="Helical" evidence="5">
    <location>
        <begin position="144"/>
        <end position="164"/>
    </location>
</feature>
<keyword evidence="4 5" id="KW-0472">Membrane</keyword>
<keyword evidence="2 5" id="KW-0812">Transmembrane</keyword>
<evidence type="ECO:0000256" key="4">
    <source>
        <dbReference type="ARBA" id="ARBA00023136"/>
    </source>
</evidence>
<dbReference type="GO" id="GO:0008610">
    <property type="term" value="P:lipid biosynthetic process"/>
    <property type="evidence" value="ECO:0007669"/>
    <property type="project" value="InterPro"/>
</dbReference>
<keyword evidence="3 5" id="KW-1133">Transmembrane helix</keyword>
<feature type="transmembrane region" description="Helical" evidence="5">
    <location>
        <begin position="259"/>
        <end position="275"/>
    </location>
</feature>
<evidence type="ECO:0000313" key="8">
    <source>
        <dbReference type="Proteomes" id="UP000095728"/>
    </source>
</evidence>
<organism evidence="7 8">
    <name type="scientific">Hanseniaspora osmophila</name>
    <dbReference type="NCBI Taxonomy" id="56408"/>
    <lineage>
        <taxon>Eukaryota</taxon>
        <taxon>Fungi</taxon>
        <taxon>Dikarya</taxon>
        <taxon>Ascomycota</taxon>
        <taxon>Saccharomycotina</taxon>
        <taxon>Saccharomycetes</taxon>
        <taxon>Saccharomycodales</taxon>
        <taxon>Saccharomycodaceae</taxon>
        <taxon>Hanseniaspora</taxon>
    </lineage>
</organism>
<protein>
    <submittedName>
        <fullName evidence="7">Delta(7)-sterol 5(6)-desaturase</fullName>
    </submittedName>
</protein>
<accession>A0A1E5RF34</accession>
<comment type="caution">
    <text evidence="7">The sequence shown here is derived from an EMBL/GenBank/DDBJ whole genome shotgun (WGS) entry which is preliminary data.</text>
</comment>